<evidence type="ECO:0000256" key="12">
    <source>
        <dbReference type="ARBA" id="ARBA00034617"/>
    </source>
</evidence>
<evidence type="ECO:0000256" key="4">
    <source>
        <dbReference type="ARBA" id="ARBA00022763"/>
    </source>
</evidence>
<sequence length="1049" mass="112844">MNALENITMVSASAGTGKTYRLTQIIAEKIAAGVPASGIMATTFTKKAAGELRERIAAKLLDAPDTDQDPVRLRNAAQQLSVSLIGTVNGVCGRLLTEYAIDAGLSPALEVIAEEEQGAMFRLATDGVLADYADRLLPIARRLGQLDDDGGWDATVRRICDAARNNLLSPADLAGCAERSWAGFRELLDDRAATDDRSRWLRQFQDLLPELVSAARTGVDADGKAVKTTAANFAGKWPGIGDRIAALGAPEHATWEQWRGIIQSSTNAWIVKHFQDATDAVKEGLLANPAFHDDAEGFIRLVFECAAACLDTYADFKRRHGLMDFVDQETLVVSLVRHNQAFRDSFRQRVKFLVVDEFQDTSPLQLELFLQLSRLVDECVWVGDPKQAIYEFRGTDPDLMQAVVANVAKTERLHESWRSQQAVVNLSNAVFEPVFAAVGMARESVHLDLPAAHAGWPQGTLEAWTKDVPKGASPHAATAAGVADLLARLPELKPADVAVLARSNDDVASLAAALGDLGIRTSLNPNSLFAAREIQLVRAAMAFVADARDTVALAEIVALHPGHGAHADWQPALLGSAAPADVLEAWALDPVPAALAGLRERAGRATPTEVFEEAVSLLGLPELIKSWSAPATRLRNLDAFRACLNNYYEACKVLKTPATLRGFLRFLADEEQNGAENSGDDVVHVMTYHKAKGLEWPVVVMESLDKGIRAGAFGTAVEQSASFDVANPLAGRWIRFWPKPFPHGGSPLDDRAKTSDVQARAEERERRNQSRLMYVGMTRSKETTVLAAKSPAPAALNLLGVPDLLAWSGSGGDGAIHVAGSEPLPASVHSYEPGGPGTPAGDPAVVRFTDARPRMARVQYPAARIQASKQASGAADATVLEKASLGERLLEHGAAGWDAVGSAIHAYLGTAYETLSPDDRLGLAKQIIDRWQVGDHVTADVLVSSGERLARFLHTTYPGAGALREVPIGWRNGDNQVMEGWIDLLVEAPAGYVLIDHKSYPGTDPAGHIQEKYLGQLEAYREAVLAATGRPVLETLIHLPALGKVFAVV</sequence>
<dbReference type="InterPro" id="IPR000212">
    <property type="entry name" value="DNA_helicase_UvrD/REP"/>
</dbReference>
<dbReference type="PROSITE" id="PS51217">
    <property type="entry name" value="UVRD_HELICASE_CTER"/>
    <property type="match status" value="1"/>
</dbReference>
<evidence type="ECO:0000256" key="13">
    <source>
        <dbReference type="ARBA" id="ARBA00034808"/>
    </source>
</evidence>
<keyword evidence="9" id="KW-0238">DNA-binding</keyword>
<dbReference type="InterPro" id="IPR013986">
    <property type="entry name" value="DExx_box_DNA_helicase_dom_sf"/>
</dbReference>
<comment type="catalytic activity">
    <reaction evidence="12">
        <text>Couples ATP hydrolysis with the unwinding of duplex DNA by translocating in the 3'-5' direction.</text>
        <dbReference type="EC" id="5.6.2.4"/>
    </reaction>
</comment>
<keyword evidence="3 15" id="KW-0547">Nucleotide-binding</keyword>
<feature type="compositionally biased region" description="Basic and acidic residues" evidence="16">
    <location>
        <begin position="748"/>
        <end position="767"/>
    </location>
</feature>
<dbReference type="InterPro" id="IPR011335">
    <property type="entry name" value="Restrct_endonuc-II-like"/>
</dbReference>
<evidence type="ECO:0000256" key="11">
    <source>
        <dbReference type="ARBA" id="ARBA00023235"/>
    </source>
</evidence>
<dbReference type="InterPro" id="IPR027417">
    <property type="entry name" value="P-loop_NTPase"/>
</dbReference>
<feature type="region of interest" description="Disordered" evidence="16">
    <location>
        <begin position="744"/>
        <end position="767"/>
    </location>
</feature>
<dbReference type="PROSITE" id="PS51198">
    <property type="entry name" value="UVRD_HELICASE_ATP_BIND"/>
    <property type="match status" value="1"/>
</dbReference>
<evidence type="ECO:0000256" key="16">
    <source>
        <dbReference type="SAM" id="MobiDB-lite"/>
    </source>
</evidence>
<dbReference type="RefSeq" id="WP_237817973.1">
    <property type="nucleotide sequence ID" value="NZ_JAKLTQ010000001.1"/>
</dbReference>
<keyword evidence="7" id="KW-0269">Exonuclease</keyword>
<keyword evidence="5 15" id="KW-0378">Hydrolase</keyword>
<evidence type="ECO:0000256" key="8">
    <source>
        <dbReference type="ARBA" id="ARBA00022840"/>
    </source>
</evidence>
<evidence type="ECO:0000256" key="7">
    <source>
        <dbReference type="ARBA" id="ARBA00022839"/>
    </source>
</evidence>
<keyword evidence="6 15" id="KW-0347">Helicase</keyword>
<organism evidence="19 20">
    <name type="scientific">Arthrobacter hankyongi</name>
    <dbReference type="NCBI Taxonomy" id="2904801"/>
    <lineage>
        <taxon>Bacteria</taxon>
        <taxon>Bacillati</taxon>
        <taxon>Actinomycetota</taxon>
        <taxon>Actinomycetes</taxon>
        <taxon>Micrococcales</taxon>
        <taxon>Micrococcaceae</taxon>
        <taxon>Arthrobacter</taxon>
    </lineage>
</organism>
<evidence type="ECO:0000256" key="3">
    <source>
        <dbReference type="ARBA" id="ARBA00022741"/>
    </source>
</evidence>
<dbReference type="Gene3D" id="3.40.50.300">
    <property type="entry name" value="P-loop containing nucleotide triphosphate hydrolases"/>
    <property type="match status" value="3"/>
</dbReference>
<dbReference type="InterPro" id="IPR011604">
    <property type="entry name" value="PDDEXK-like_dom_sf"/>
</dbReference>
<accession>A0ABS9L2K5</accession>
<reference evidence="19" key="1">
    <citation type="submission" date="2022-01" db="EMBL/GenBank/DDBJ databases">
        <authorList>
            <person name="Jo J.-H."/>
            <person name="Im W.-T."/>
        </authorList>
    </citation>
    <scope>NUCLEOTIDE SEQUENCE</scope>
    <source>
        <strain evidence="19">I2-34</strain>
    </source>
</reference>
<dbReference type="Pfam" id="PF13361">
    <property type="entry name" value="UvrD_C"/>
    <property type="match status" value="1"/>
</dbReference>
<evidence type="ECO:0000256" key="2">
    <source>
        <dbReference type="ARBA" id="ARBA00022722"/>
    </source>
</evidence>
<dbReference type="Pfam" id="PF12705">
    <property type="entry name" value="PDDEXK_1"/>
    <property type="match status" value="1"/>
</dbReference>
<keyword evidence="8 15" id="KW-0067">ATP-binding</keyword>
<evidence type="ECO:0000256" key="10">
    <source>
        <dbReference type="ARBA" id="ARBA00023204"/>
    </source>
</evidence>
<feature type="binding site" evidence="15">
    <location>
        <begin position="12"/>
        <end position="19"/>
    </location>
    <ligand>
        <name>ATP</name>
        <dbReference type="ChEBI" id="CHEBI:30616"/>
    </ligand>
</feature>
<feature type="domain" description="UvrD-like helicase ATP-binding" evidence="17">
    <location>
        <begin position="1"/>
        <end position="420"/>
    </location>
</feature>
<dbReference type="Proteomes" id="UP001165368">
    <property type="component" value="Unassembled WGS sequence"/>
</dbReference>
<name>A0ABS9L2K5_9MICC</name>
<dbReference type="InterPro" id="IPR014016">
    <property type="entry name" value="UvrD-like_ATP-bd"/>
</dbReference>
<comment type="similarity">
    <text evidence="1">Belongs to the helicase family. UvrD subfamily.</text>
</comment>
<dbReference type="Gene3D" id="1.10.10.160">
    <property type="match status" value="1"/>
</dbReference>
<evidence type="ECO:0000256" key="5">
    <source>
        <dbReference type="ARBA" id="ARBA00022801"/>
    </source>
</evidence>
<dbReference type="Gene3D" id="3.90.320.10">
    <property type="match status" value="1"/>
</dbReference>
<evidence type="ECO:0000256" key="15">
    <source>
        <dbReference type="PROSITE-ProRule" id="PRU00560"/>
    </source>
</evidence>
<evidence type="ECO:0000256" key="9">
    <source>
        <dbReference type="ARBA" id="ARBA00023125"/>
    </source>
</evidence>
<protein>
    <recommendedName>
        <fullName evidence="13">DNA 3'-5' helicase</fullName>
        <ecNumber evidence="13">5.6.2.4</ecNumber>
    </recommendedName>
</protein>
<keyword evidence="10" id="KW-0234">DNA repair</keyword>
<dbReference type="InterPro" id="IPR038726">
    <property type="entry name" value="PDDEXK_AddAB-type"/>
</dbReference>
<evidence type="ECO:0000256" key="1">
    <source>
        <dbReference type="ARBA" id="ARBA00009922"/>
    </source>
</evidence>
<dbReference type="SUPFAM" id="SSF52540">
    <property type="entry name" value="P-loop containing nucleoside triphosphate hydrolases"/>
    <property type="match status" value="1"/>
</dbReference>
<keyword evidence="4" id="KW-0227">DNA damage</keyword>
<keyword evidence="2" id="KW-0540">Nuclease</keyword>
<evidence type="ECO:0000313" key="20">
    <source>
        <dbReference type="Proteomes" id="UP001165368"/>
    </source>
</evidence>
<evidence type="ECO:0000256" key="6">
    <source>
        <dbReference type="ARBA" id="ARBA00022806"/>
    </source>
</evidence>
<gene>
    <name evidence="19" type="ORF">LVY72_03060</name>
</gene>
<keyword evidence="20" id="KW-1185">Reference proteome</keyword>
<dbReference type="Pfam" id="PF00580">
    <property type="entry name" value="UvrD-helicase"/>
    <property type="match status" value="1"/>
</dbReference>
<evidence type="ECO:0000256" key="14">
    <source>
        <dbReference type="ARBA" id="ARBA00048988"/>
    </source>
</evidence>
<comment type="caution">
    <text evidence="19">The sequence shown here is derived from an EMBL/GenBank/DDBJ whole genome shotgun (WGS) entry which is preliminary data.</text>
</comment>
<evidence type="ECO:0000259" key="17">
    <source>
        <dbReference type="PROSITE" id="PS51198"/>
    </source>
</evidence>
<dbReference type="PANTHER" id="PTHR11070">
    <property type="entry name" value="UVRD / RECB / PCRA DNA HELICASE FAMILY MEMBER"/>
    <property type="match status" value="1"/>
</dbReference>
<dbReference type="Gene3D" id="1.10.486.10">
    <property type="entry name" value="PCRA, domain 4"/>
    <property type="match status" value="1"/>
</dbReference>
<dbReference type="EMBL" id="JAKLTQ010000001">
    <property type="protein sequence ID" value="MCG2620891.1"/>
    <property type="molecule type" value="Genomic_DNA"/>
</dbReference>
<dbReference type="EC" id="5.6.2.4" evidence="13"/>
<dbReference type="PANTHER" id="PTHR11070:SF23">
    <property type="entry name" value="RECBCD ENZYME SUBUNIT RECB"/>
    <property type="match status" value="1"/>
</dbReference>
<proteinExistence type="inferred from homology"/>
<dbReference type="InterPro" id="IPR014017">
    <property type="entry name" value="DNA_helicase_UvrD-like_C"/>
</dbReference>
<dbReference type="SUPFAM" id="SSF52980">
    <property type="entry name" value="Restriction endonuclease-like"/>
    <property type="match status" value="1"/>
</dbReference>
<feature type="domain" description="UvrD-like helicase C-terminal" evidence="18">
    <location>
        <begin position="421"/>
        <end position="693"/>
    </location>
</feature>
<comment type="catalytic activity">
    <reaction evidence="14">
        <text>ATP + H2O = ADP + phosphate + H(+)</text>
        <dbReference type="Rhea" id="RHEA:13065"/>
        <dbReference type="ChEBI" id="CHEBI:15377"/>
        <dbReference type="ChEBI" id="CHEBI:15378"/>
        <dbReference type="ChEBI" id="CHEBI:30616"/>
        <dbReference type="ChEBI" id="CHEBI:43474"/>
        <dbReference type="ChEBI" id="CHEBI:456216"/>
        <dbReference type="EC" id="5.6.2.4"/>
    </reaction>
</comment>
<evidence type="ECO:0000259" key="18">
    <source>
        <dbReference type="PROSITE" id="PS51217"/>
    </source>
</evidence>
<keyword evidence="11" id="KW-0413">Isomerase</keyword>
<evidence type="ECO:0000313" key="19">
    <source>
        <dbReference type="EMBL" id="MCG2620891.1"/>
    </source>
</evidence>